<dbReference type="EMBL" id="MWML01000013">
    <property type="protein sequence ID" value="TCG09307.1"/>
    <property type="molecule type" value="Genomic_DNA"/>
</dbReference>
<sequence>MTYDEADALIREHIDYGGGLDVHALAVAIAGASQPAFDAGTLGLDAPRRCQSCGNSVAPGMDADHEDWCELLGWKKRAIEAEELNRKFMASVNGPTHMGEPALPRASDADIEDGELIADLVEQNRTLREALEDIAKQDPVEMALDPGWAGRVARIALTAFPAKETP</sequence>
<protein>
    <submittedName>
        <fullName evidence="1">Uncharacterized protein</fullName>
    </submittedName>
</protein>
<dbReference type="AlphaFoldDB" id="A0A4R0XP33"/>
<accession>A0A4R0XP33</accession>
<comment type="caution">
    <text evidence="1">The sequence shown here is derived from an EMBL/GenBank/DDBJ whole genome shotgun (WGS) entry which is preliminary data.</text>
</comment>
<evidence type="ECO:0000313" key="2">
    <source>
        <dbReference type="Proteomes" id="UP000294200"/>
    </source>
</evidence>
<keyword evidence="2" id="KW-1185">Reference proteome</keyword>
<organism evidence="1 2">
    <name type="scientific">Paraburkholderia steynii</name>
    <dbReference type="NCBI Taxonomy" id="1245441"/>
    <lineage>
        <taxon>Bacteria</taxon>
        <taxon>Pseudomonadati</taxon>
        <taxon>Pseudomonadota</taxon>
        <taxon>Betaproteobacteria</taxon>
        <taxon>Burkholderiales</taxon>
        <taxon>Burkholderiaceae</taxon>
        <taxon>Paraburkholderia</taxon>
    </lineage>
</organism>
<reference evidence="1 2" key="1">
    <citation type="submission" date="2017-02" db="EMBL/GenBank/DDBJ databases">
        <title>Paraburkholderia sophoroidis sp. nov. and Paraburkholderia steynii sp. nov. rhizobial symbionts of the fynbos legume Hypocalyptus sophoroides.</title>
        <authorList>
            <person name="Steenkamp E.T."/>
            <person name="Beukes C.W."/>
            <person name="Van Zyl E."/>
            <person name="Avontuur J."/>
            <person name="Chan W.Y."/>
            <person name="Hassen A."/>
            <person name="Palmer M."/>
            <person name="Mthombeni L."/>
            <person name="Phalane F."/>
            <person name="Sereme K."/>
            <person name="Venter S.N."/>
        </authorList>
    </citation>
    <scope>NUCLEOTIDE SEQUENCE [LARGE SCALE GENOMIC DNA]</scope>
    <source>
        <strain evidence="1 2">HC1.1ba</strain>
    </source>
</reference>
<name>A0A4R0XP33_9BURK</name>
<proteinExistence type="predicted"/>
<dbReference type="Proteomes" id="UP000294200">
    <property type="component" value="Unassembled WGS sequence"/>
</dbReference>
<evidence type="ECO:0000313" key="1">
    <source>
        <dbReference type="EMBL" id="TCG09307.1"/>
    </source>
</evidence>
<gene>
    <name evidence="1" type="ORF">BZM27_05765</name>
</gene>